<dbReference type="GeneTree" id="ENSGT00940000156136"/>
<dbReference type="Gene3D" id="3.40.50.2300">
    <property type="match status" value="2"/>
</dbReference>
<feature type="transmembrane region" description="Helical" evidence="11">
    <location>
        <begin position="589"/>
        <end position="607"/>
    </location>
</feature>
<evidence type="ECO:0000256" key="5">
    <source>
        <dbReference type="ARBA" id="ARBA00022989"/>
    </source>
</evidence>
<organism evidence="14 15">
    <name type="scientific">Cyprinodon variegatus</name>
    <name type="common">Sheepshead minnow</name>
    <dbReference type="NCBI Taxonomy" id="28743"/>
    <lineage>
        <taxon>Eukaryota</taxon>
        <taxon>Metazoa</taxon>
        <taxon>Chordata</taxon>
        <taxon>Craniata</taxon>
        <taxon>Vertebrata</taxon>
        <taxon>Euteleostomi</taxon>
        <taxon>Actinopterygii</taxon>
        <taxon>Neopterygii</taxon>
        <taxon>Teleostei</taxon>
        <taxon>Neoteleostei</taxon>
        <taxon>Acanthomorphata</taxon>
        <taxon>Ovalentaria</taxon>
        <taxon>Atherinomorphae</taxon>
        <taxon>Cyprinodontiformes</taxon>
        <taxon>Cyprinodontidae</taxon>
        <taxon>Cyprinodon</taxon>
    </lineage>
</organism>
<keyword evidence="10" id="KW-0807">Transducer</keyword>
<reference evidence="14" key="1">
    <citation type="submission" date="2025-08" db="UniProtKB">
        <authorList>
            <consortium name="Ensembl"/>
        </authorList>
    </citation>
    <scope>IDENTIFICATION</scope>
</reference>
<dbReference type="AlphaFoldDB" id="A0A3Q2C9P7"/>
<evidence type="ECO:0000256" key="12">
    <source>
        <dbReference type="SAM" id="SignalP"/>
    </source>
</evidence>
<evidence type="ECO:0000256" key="1">
    <source>
        <dbReference type="ARBA" id="ARBA00004651"/>
    </source>
</evidence>
<feature type="chain" id="PRO_5018691746" description="G-protein coupled receptors family 3 profile domain-containing protein" evidence="12">
    <location>
        <begin position="24"/>
        <end position="712"/>
    </location>
</feature>
<keyword evidence="4 12" id="KW-0732">Signal</keyword>
<dbReference type="Ensembl" id="ENSCVAT00000013349.1">
    <property type="protein sequence ID" value="ENSCVAP00000001478.1"/>
    <property type="gene ID" value="ENSCVAG00000002474.1"/>
</dbReference>
<feature type="transmembrane region" description="Helical" evidence="11">
    <location>
        <begin position="669"/>
        <end position="690"/>
    </location>
</feature>
<keyword evidence="9" id="KW-0325">Glycoprotein</keyword>
<evidence type="ECO:0000259" key="13">
    <source>
        <dbReference type="PROSITE" id="PS50259"/>
    </source>
</evidence>
<dbReference type="Proteomes" id="UP000265020">
    <property type="component" value="Unassembled WGS sequence"/>
</dbReference>
<feature type="transmembrane region" description="Helical" evidence="11">
    <location>
        <begin position="544"/>
        <end position="569"/>
    </location>
</feature>
<keyword evidence="8" id="KW-0675">Receptor</keyword>
<evidence type="ECO:0000313" key="14">
    <source>
        <dbReference type="Ensembl" id="ENSCVAP00000001478.1"/>
    </source>
</evidence>
<keyword evidence="7 11" id="KW-0472">Membrane</keyword>
<dbReference type="FunFam" id="3.40.50.2300:FF:000016">
    <property type="entry name" value="Taste 1 receptor member 2"/>
    <property type="match status" value="1"/>
</dbReference>
<evidence type="ECO:0000256" key="2">
    <source>
        <dbReference type="ARBA" id="ARBA00022475"/>
    </source>
</evidence>
<dbReference type="Pfam" id="PF01094">
    <property type="entry name" value="ANF_receptor"/>
    <property type="match status" value="1"/>
</dbReference>
<evidence type="ECO:0000256" key="8">
    <source>
        <dbReference type="ARBA" id="ARBA00023170"/>
    </source>
</evidence>
<evidence type="ECO:0000313" key="15">
    <source>
        <dbReference type="Proteomes" id="UP000265020"/>
    </source>
</evidence>
<evidence type="ECO:0000256" key="9">
    <source>
        <dbReference type="ARBA" id="ARBA00023180"/>
    </source>
</evidence>
<feature type="domain" description="G-protein coupled receptors family 3 profile" evidence="13">
    <location>
        <begin position="475"/>
        <end position="689"/>
    </location>
</feature>
<dbReference type="InterPro" id="IPR000068">
    <property type="entry name" value="GPCR_3_Ca_sens_rcpt-rel"/>
</dbReference>
<dbReference type="SUPFAM" id="SSF53822">
    <property type="entry name" value="Periplasmic binding protein-like I"/>
    <property type="match status" value="1"/>
</dbReference>
<evidence type="ECO:0000256" key="7">
    <source>
        <dbReference type="ARBA" id="ARBA00023136"/>
    </source>
</evidence>
<feature type="transmembrane region" description="Helical" evidence="11">
    <location>
        <begin position="636"/>
        <end position="657"/>
    </location>
</feature>
<dbReference type="InterPro" id="IPR001828">
    <property type="entry name" value="ANF_lig-bd_rcpt"/>
</dbReference>
<dbReference type="InterPro" id="IPR000337">
    <property type="entry name" value="GPCR_3"/>
</dbReference>
<feature type="transmembrane region" description="Helical" evidence="11">
    <location>
        <begin position="510"/>
        <end position="532"/>
    </location>
</feature>
<keyword evidence="5 11" id="KW-1133">Transmembrane helix</keyword>
<dbReference type="InterPro" id="IPR017978">
    <property type="entry name" value="GPCR_3_C"/>
</dbReference>
<dbReference type="PRINTS" id="PR00248">
    <property type="entry name" value="GPCRMGR"/>
</dbReference>
<keyword evidence="2" id="KW-1003">Cell membrane</keyword>
<dbReference type="GO" id="GO:0005886">
    <property type="term" value="C:plasma membrane"/>
    <property type="evidence" value="ECO:0007669"/>
    <property type="project" value="UniProtKB-SubCell"/>
</dbReference>
<evidence type="ECO:0000256" key="4">
    <source>
        <dbReference type="ARBA" id="ARBA00022729"/>
    </source>
</evidence>
<dbReference type="PANTHER" id="PTHR24061">
    <property type="entry name" value="CALCIUM-SENSING RECEPTOR-RELATED"/>
    <property type="match status" value="1"/>
</dbReference>
<proteinExistence type="predicted"/>
<feature type="transmembrane region" description="Helical" evidence="11">
    <location>
        <begin position="476"/>
        <end position="498"/>
    </location>
</feature>
<feature type="signal peptide" evidence="12">
    <location>
        <begin position="1"/>
        <end position="23"/>
    </location>
</feature>
<keyword evidence="3 11" id="KW-0812">Transmembrane</keyword>
<evidence type="ECO:0000256" key="3">
    <source>
        <dbReference type="ARBA" id="ARBA00022692"/>
    </source>
</evidence>
<dbReference type="GO" id="GO:0004930">
    <property type="term" value="F:G protein-coupled receptor activity"/>
    <property type="evidence" value="ECO:0007669"/>
    <property type="project" value="UniProtKB-KW"/>
</dbReference>
<dbReference type="PANTHER" id="PTHR24061:SF441">
    <property type="entry name" value="TASTE RECEPTOR TYPE 1 MEMBER 2B-RELATED"/>
    <property type="match status" value="1"/>
</dbReference>
<dbReference type="PROSITE" id="PS50259">
    <property type="entry name" value="G_PROTEIN_RECEP_F3_4"/>
    <property type="match status" value="1"/>
</dbReference>
<sequence>LLMDNNKILAPVFLLGYLLPVHALTESAPASEFILEGDFLIGGLFDIHQVSDNLSPDRPEVITCSRFQVMRFSVEEINNSTNLLPSVTLGYEMYDHCSDTHNFPSIFNLISVNGSIKPWNKSLTETSKVIALVGTYTSTATLNFAPLFMTDLIPLISYGASSSVFSKKYNFPSFFRTIHPNKDVIKVVLMILKEFNWRWVSFLHIDDDYGRDGRDLFIKSIEDTEICLAYTKGLNTYTNYLNIFQTLISLKVNVIIVFAPEWTAEDLIKAAIKYNITNKVWIAVDAWSLHKTLPKENGIRNIGTVIGIAEPILAIPGFRDFIHSFKALHQQEGMEKDKGKFCEQVCNCTNVTAEDIIHADPSFSFSVYSAVYAIAHALHSVLQCGAGKCNSNVKVHPHMVSLLSFMQFHGPLGIIYFLHFLNIQKTQHFVCFISFFLIRKKRNNLKICKDTEWSDEGSTTCHLRHVEYTPYSSGEAVVIILGAFIFVALAAAVSVLFLHNYKSPVVKSAGGPMCFLILACLSLSCISVFFNFGKPTAASCVLKYFPFFLFFTICIACFLVRSFQIVYVFKIAFKYPILLSWWMKYQGQWLFIIVVFVIQTILLIHGYSSAPPTPGNITHPESKTITLCCNQSFEALSGFLILFSILCFFCFVFSYMGKDFPKNYNEAKSITFCLLLLVIIWIIYATTHLLNHSSYTCNLQKIGLCVYSIQKE</sequence>
<comment type="subcellular location">
    <subcellularLocation>
        <location evidence="1">Cell membrane</location>
        <topology evidence="1">Multi-pass membrane protein</topology>
    </subcellularLocation>
</comment>
<name>A0A3Q2C9P7_CYPVA</name>
<evidence type="ECO:0000256" key="11">
    <source>
        <dbReference type="SAM" id="Phobius"/>
    </source>
</evidence>
<evidence type="ECO:0000256" key="10">
    <source>
        <dbReference type="ARBA" id="ARBA00023224"/>
    </source>
</evidence>
<dbReference type="InterPro" id="IPR028082">
    <property type="entry name" value="Peripla_BP_I"/>
</dbReference>
<dbReference type="Pfam" id="PF00003">
    <property type="entry name" value="7tm_3"/>
    <property type="match status" value="1"/>
</dbReference>
<keyword evidence="15" id="KW-1185">Reference proteome</keyword>
<reference evidence="14" key="2">
    <citation type="submission" date="2025-09" db="UniProtKB">
        <authorList>
            <consortium name="Ensembl"/>
        </authorList>
    </citation>
    <scope>IDENTIFICATION</scope>
</reference>
<keyword evidence="6" id="KW-0297">G-protein coupled receptor</keyword>
<evidence type="ECO:0000256" key="6">
    <source>
        <dbReference type="ARBA" id="ARBA00023040"/>
    </source>
</evidence>
<dbReference type="PRINTS" id="PR00592">
    <property type="entry name" value="CASENSINGR"/>
</dbReference>
<protein>
    <recommendedName>
        <fullName evidence="13">G-protein coupled receptors family 3 profile domain-containing protein</fullName>
    </recommendedName>
</protein>
<accession>A0A3Q2C9P7</accession>